<dbReference type="AlphaFoldDB" id="A0A1N6DPG0"/>
<evidence type="ECO:0000313" key="2">
    <source>
        <dbReference type="EMBL" id="SIN72626.1"/>
    </source>
</evidence>
<dbReference type="OrthoDB" id="5125419at2"/>
<name>A0A1N6DPG0_9MICO</name>
<dbReference type="Pfam" id="PF01402">
    <property type="entry name" value="RHH_1"/>
    <property type="match status" value="1"/>
</dbReference>
<dbReference type="GO" id="GO:0006355">
    <property type="term" value="P:regulation of DNA-templated transcription"/>
    <property type="evidence" value="ECO:0007669"/>
    <property type="project" value="InterPro"/>
</dbReference>
<dbReference type="RefSeq" id="WP_159440943.1">
    <property type="nucleotide sequence ID" value="NZ_FSRJ01000001.1"/>
</dbReference>
<dbReference type="InterPro" id="IPR010985">
    <property type="entry name" value="Ribbon_hlx_hlx"/>
</dbReference>
<dbReference type="InterPro" id="IPR002145">
    <property type="entry name" value="CopG"/>
</dbReference>
<accession>A0A1N6DPG0</accession>
<dbReference type="Proteomes" id="UP000184699">
    <property type="component" value="Unassembled WGS sequence"/>
</dbReference>
<dbReference type="SUPFAM" id="SSF47598">
    <property type="entry name" value="Ribbon-helix-helix"/>
    <property type="match status" value="1"/>
</dbReference>
<evidence type="ECO:0000313" key="3">
    <source>
        <dbReference type="Proteomes" id="UP000184699"/>
    </source>
</evidence>
<proteinExistence type="predicted"/>
<gene>
    <name evidence="2" type="ORF">SAMN05443544_0554</name>
</gene>
<reference evidence="3" key="1">
    <citation type="submission" date="2016-11" db="EMBL/GenBank/DDBJ databases">
        <authorList>
            <person name="Varghese N."/>
            <person name="Submissions S."/>
        </authorList>
    </citation>
    <scope>NUCLEOTIDE SEQUENCE [LARGE SCALE GENOMIC DNA]</scope>
    <source>
        <strain evidence="3">DSM 8595</strain>
    </source>
</reference>
<keyword evidence="3" id="KW-1185">Reference proteome</keyword>
<dbReference type="STRING" id="232089.SAMN05443544_0554"/>
<organism evidence="2 3">
    <name type="scientific">Agromyces cerinus subsp. cerinus</name>
    <dbReference type="NCBI Taxonomy" id="232089"/>
    <lineage>
        <taxon>Bacteria</taxon>
        <taxon>Bacillati</taxon>
        <taxon>Actinomycetota</taxon>
        <taxon>Actinomycetes</taxon>
        <taxon>Micrococcales</taxon>
        <taxon>Microbacteriaceae</taxon>
        <taxon>Agromyces</taxon>
    </lineage>
</organism>
<evidence type="ECO:0000259" key="1">
    <source>
        <dbReference type="Pfam" id="PF01402"/>
    </source>
</evidence>
<sequence>MTEIVRLHINLNRETAAELDRLSKAHGLSLTEVVRRAISLYGFINDEVAAGRTVTTGTRRKRRELVLL</sequence>
<feature type="domain" description="Ribbon-helix-helix protein CopG" evidence="1">
    <location>
        <begin position="5"/>
        <end position="41"/>
    </location>
</feature>
<protein>
    <submittedName>
        <fullName evidence="2">Ribbon-helix-helix protein, copG family</fullName>
    </submittedName>
</protein>
<dbReference type="EMBL" id="FSRJ01000001">
    <property type="protein sequence ID" value="SIN72626.1"/>
    <property type="molecule type" value="Genomic_DNA"/>
</dbReference>